<keyword evidence="4" id="KW-1185">Reference proteome</keyword>
<feature type="compositionally biased region" description="Polar residues" evidence="1">
    <location>
        <begin position="216"/>
        <end position="226"/>
    </location>
</feature>
<sequence length="362" mass="40204">MGGRWVSRIRRRLVIGALAVPSSTLLLGKFAIVDLVVHDVNEERLETALIPDFWLYTCGDKLYCAYPTLKDIKSRNWEKPVKDRQYPGPNWTSWPAVHRRDFDDYTSGREYVNTAAKKTDIESAHESERGKEARDLLHDIHQAIADQSHPYSTKQPHTIGSQAFRDISFSTSTPNIDDVASQNLNIGEAASNDSRFVRCNLGDEDSQLLMDDDNSETSASETTQTVDGEISNPLFGESVVYPTQSGESAVHPTQSGMSAVYPTQSGASAVYPSQSGLKSLHMVLLAILSSVAVVLCLRNLVMKYYRMLGNALVKFVKSIGGANGRDAIKRQWPFLLELLIYKRKEKATLNGSRDSDDGKEDV</sequence>
<name>E9HUK1_DAPPU</name>
<keyword evidence="2" id="KW-0472">Membrane</keyword>
<evidence type="ECO:0000313" key="3">
    <source>
        <dbReference type="EMBL" id="EFX64581.1"/>
    </source>
</evidence>
<evidence type="ECO:0000313" key="4">
    <source>
        <dbReference type="Proteomes" id="UP000000305"/>
    </source>
</evidence>
<feature type="region of interest" description="Disordered" evidence="1">
    <location>
        <begin position="208"/>
        <end position="229"/>
    </location>
</feature>
<feature type="transmembrane region" description="Helical" evidence="2">
    <location>
        <begin position="280"/>
        <end position="301"/>
    </location>
</feature>
<accession>E9HUK1</accession>
<evidence type="ECO:0000256" key="1">
    <source>
        <dbReference type="SAM" id="MobiDB-lite"/>
    </source>
</evidence>
<dbReference type="HOGENOM" id="CLU_765630_0_0_1"/>
<keyword evidence="2" id="KW-0812">Transmembrane</keyword>
<keyword evidence="2" id="KW-1133">Transmembrane helix</keyword>
<reference evidence="3 4" key="1">
    <citation type="journal article" date="2011" name="Science">
        <title>The ecoresponsive genome of Daphnia pulex.</title>
        <authorList>
            <person name="Colbourne J.K."/>
            <person name="Pfrender M.E."/>
            <person name="Gilbert D."/>
            <person name="Thomas W.K."/>
            <person name="Tucker A."/>
            <person name="Oakley T.H."/>
            <person name="Tokishita S."/>
            <person name="Aerts A."/>
            <person name="Arnold G.J."/>
            <person name="Basu M.K."/>
            <person name="Bauer D.J."/>
            <person name="Caceres C.E."/>
            <person name="Carmel L."/>
            <person name="Casola C."/>
            <person name="Choi J.H."/>
            <person name="Detter J.C."/>
            <person name="Dong Q."/>
            <person name="Dusheyko S."/>
            <person name="Eads B.D."/>
            <person name="Frohlich T."/>
            <person name="Geiler-Samerotte K.A."/>
            <person name="Gerlach D."/>
            <person name="Hatcher P."/>
            <person name="Jogdeo S."/>
            <person name="Krijgsveld J."/>
            <person name="Kriventseva E.V."/>
            <person name="Kultz D."/>
            <person name="Laforsch C."/>
            <person name="Lindquist E."/>
            <person name="Lopez J."/>
            <person name="Manak J.R."/>
            <person name="Muller J."/>
            <person name="Pangilinan J."/>
            <person name="Patwardhan R.P."/>
            <person name="Pitluck S."/>
            <person name="Pritham E.J."/>
            <person name="Rechtsteiner A."/>
            <person name="Rho M."/>
            <person name="Rogozin I.B."/>
            <person name="Sakarya O."/>
            <person name="Salamov A."/>
            <person name="Schaack S."/>
            <person name="Shapiro H."/>
            <person name="Shiga Y."/>
            <person name="Skalitzky C."/>
            <person name="Smith Z."/>
            <person name="Souvorov A."/>
            <person name="Sung W."/>
            <person name="Tang Z."/>
            <person name="Tsuchiya D."/>
            <person name="Tu H."/>
            <person name="Vos H."/>
            <person name="Wang M."/>
            <person name="Wolf Y.I."/>
            <person name="Yamagata H."/>
            <person name="Yamada T."/>
            <person name="Ye Y."/>
            <person name="Shaw J.R."/>
            <person name="Andrews J."/>
            <person name="Crease T.J."/>
            <person name="Tang H."/>
            <person name="Lucas S.M."/>
            <person name="Robertson H.M."/>
            <person name="Bork P."/>
            <person name="Koonin E.V."/>
            <person name="Zdobnov E.M."/>
            <person name="Grigoriev I.V."/>
            <person name="Lynch M."/>
            <person name="Boore J.L."/>
        </authorList>
    </citation>
    <scope>NUCLEOTIDE SEQUENCE [LARGE SCALE GENOMIC DNA]</scope>
</reference>
<dbReference type="OrthoDB" id="6385066at2759"/>
<proteinExistence type="predicted"/>
<dbReference type="AlphaFoldDB" id="E9HUK1"/>
<dbReference type="InParanoid" id="E9HUK1"/>
<dbReference type="KEGG" id="dpx:DAPPUDRAFT_118059"/>
<evidence type="ECO:0000256" key="2">
    <source>
        <dbReference type="SAM" id="Phobius"/>
    </source>
</evidence>
<gene>
    <name evidence="3" type="ORF">DAPPUDRAFT_118059</name>
</gene>
<protein>
    <submittedName>
        <fullName evidence="3">Uncharacterized protein</fullName>
    </submittedName>
</protein>
<dbReference type="EMBL" id="GL732812">
    <property type="protein sequence ID" value="EFX64581.1"/>
    <property type="molecule type" value="Genomic_DNA"/>
</dbReference>
<organism evidence="3 4">
    <name type="scientific">Daphnia pulex</name>
    <name type="common">Water flea</name>
    <dbReference type="NCBI Taxonomy" id="6669"/>
    <lineage>
        <taxon>Eukaryota</taxon>
        <taxon>Metazoa</taxon>
        <taxon>Ecdysozoa</taxon>
        <taxon>Arthropoda</taxon>
        <taxon>Crustacea</taxon>
        <taxon>Branchiopoda</taxon>
        <taxon>Diplostraca</taxon>
        <taxon>Cladocera</taxon>
        <taxon>Anomopoda</taxon>
        <taxon>Daphniidae</taxon>
        <taxon>Daphnia</taxon>
    </lineage>
</organism>
<dbReference type="Proteomes" id="UP000000305">
    <property type="component" value="Unassembled WGS sequence"/>
</dbReference>